<evidence type="ECO:0000256" key="5">
    <source>
        <dbReference type="ARBA" id="ARBA00023136"/>
    </source>
</evidence>
<dbReference type="Proteomes" id="UP001355207">
    <property type="component" value="Chromosome 5"/>
</dbReference>
<dbReference type="GeneID" id="91094550"/>
<evidence type="ECO:0000256" key="2">
    <source>
        <dbReference type="ARBA" id="ARBA00022692"/>
    </source>
</evidence>
<dbReference type="AlphaFoldDB" id="A0AAX4JWS1"/>
<feature type="domain" description="WSC" evidence="9">
    <location>
        <begin position="345"/>
        <end position="438"/>
    </location>
</feature>
<gene>
    <name evidence="10" type="ORF">L201_003880</name>
</gene>
<evidence type="ECO:0000256" key="7">
    <source>
        <dbReference type="SAM" id="MobiDB-lite"/>
    </source>
</evidence>
<comment type="subcellular location">
    <subcellularLocation>
        <location evidence="1">Membrane</location>
        <topology evidence="1">Single-pass membrane protein</topology>
    </subcellularLocation>
</comment>
<organism evidence="10 11">
    <name type="scientific">Kwoniella dendrophila CBS 6074</name>
    <dbReference type="NCBI Taxonomy" id="1295534"/>
    <lineage>
        <taxon>Eukaryota</taxon>
        <taxon>Fungi</taxon>
        <taxon>Dikarya</taxon>
        <taxon>Basidiomycota</taxon>
        <taxon>Agaricomycotina</taxon>
        <taxon>Tremellomycetes</taxon>
        <taxon>Tremellales</taxon>
        <taxon>Cryptococcaceae</taxon>
        <taxon>Kwoniella</taxon>
    </lineage>
</organism>
<dbReference type="PANTHER" id="PTHR24269:SF16">
    <property type="entry name" value="PROTEIN SLG1"/>
    <property type="match status" value="1"/>
</dbReference>
<keyword evidence="11" id="KW-1185">Reference proteome</keyword>
<proteinExistence type="predicted"/>
<feature type="domain" description="WSC" evidence="9">
    <location>
        <begin position="561"/>
        <end position="655"/>
    </location>
</feature>
<evidence type="ECO:0000256" key="1">
    <source>
        <dbReference type="ARBA" id="ARBA00004167"/>
    </source>
</evidence>
<sequence length="758" mass="77402">MLLSALFPLLLLLATGTNGAAIKRRDDTSNTGLTTVQGLPVLSEANLALFNATNSTSSQNSTRILRIAQINSPAIVEEDNDDVVEPAPVPEEEYEPTPTIVSEDDEPTPTVVSEVDEPTPTISDVDEPTPTISDHDTQADEEPEPTPTISDHDIDAGSVVDDDNDDPVPSAPDDGPDDKSPENPGTLTPDDPESTPVSSNSTNTTPGTTTPVADNSTTIITTPVVDNTTTTPVADNTTAPITVPSTDNTTAPVTVPTTDNTTTPVTTPVADNTTAPVTVPAVDNTTTTAPVNVTAPVNTTAPVNVTAPIVNTTSPVVNTTAPVVNTTAPVVNVTAPVTPPLPTGWANTGSCISEVSGRALTGSHYSSANMTQASCAAFCGSNGYTLAGLEYASECWCGSILTNGASLAKTSTGCTLKCSGDSTSICGGGNAITLLAVQSALTTLSTNLTSTPITLPAGWNPASSSCISEAKSGRALTGATYASDSMTIGSCLNFCSSKGFSYGGLEYARECYCGNSLVNGASLDQTSGQCSMTCQGDAAHTCGGSNAIQLYFRDPSLPAGWGLASSCIAEGSSGRALASASWSDNSMTNAKCMNYCSGQGFQFAGTEYGRECYCGDSLVNGASLSRTSTSCTKSCGGDSSTICGGGSSLTVFQNPSLALNLQVVNNFKYQGCIKEVTGRALTSNSLVNPSMTIDMCTSFCKTAGYTLAGIEYGSECYCGNSFSNGASASALSTQCNMQCPGNNKQNCGGPSAVALWSL</sequence>
<evidence type="ECO:0000313" key="10">
    <source>
        <dbReference type="EMBL" id="WWC88965.1"/>
    </source>
</evidence>
<dbReference type="GO" id="GO:0005886">
    <property type="term" value="C:plasma membrane"/>
    <property type="evidence" value="ECO:0007669"/>
    <property type="project" value="TreeGrafter"/>
</dbReference>
<dbReference type="InterPro" id="IPR051836">
    <property type="entry name" value="Kremen_rcpt"/>
</dbReference>
<feature type="compositionally biased region" description="Acidic residues" evidence="7">
    <location>
        <begin position="76"/>
        <end position="95"/>
    </location>
</feature>
<dbReference type="EMBL" id="CP144102">
    <property type="protein sequence ID" value="WWC88965.1"/>
    <property type="molecule type" value="Genomic_DNA"/>
</dbReference>
<evidence type="ECO:0000256" key="4">
    <source>
        <dbReference type="ARBA" id="ARBA00022989"/>
    </source>
</evidence>
<name>A0AAX4JWS1_9TREE</name>
<feature type="domain" description="WSC" evidence="9">
    <location>
        <begin position="666"/>
        <end position="758"/>
    </location>
</feature>
<feature type="domain" description="WSC" evidence="9">
    <location>
        <begin position="460"/>
        <end position="554"/>
    </location>
</feature>
<dbReference type="SMART" id="SM00321">
    <property type="entry name" value="WSC"/>
    <property type="match status" value="4"/>
</dbReference>
<reference evidence="10 11" key="1">
    <citation type="submission" date="2024-01" db="EMBL/GenBank/DDBJ databases">
        <title>Comparative genomics of Cryptococcus and Kwoniella reveals pathogenesis evolution and contrasting modes of karyotype evolution via chromosome fusion or intercentromeric recombination.</title>
        <authorList>
            <person name="Coelho M.A."/>
            <person name="David-Palma M."/>
            <person name="Shea T."/>
            <person name="Bowers K."/>
            <person name="McGinley-Smith S."/>
            <person name="Mohammad A.W."/>
            <person name="Gnirke A."/>
            <person name="Yurkov A.M."/>
            <person name="Nowrousian M."/>
            <person name="Sun S."/>
            <person name="Cuomo C.A."/>
            <person name="Heitman J."/>
        </authorList>
    </citation>
    <scope>NUCLEOTIDE SEQUENCE [LARGE SCALE GENOMIC DNA]</scope>
    <source>
        <strain evidence="10 11">CBS 6074</strain>
    </source>
</reference>
<evidence type="ECO:0000256" key="8">
    <source>
        <dbReference type="SAM" id="SignalP"/>
    </source>
</evidence>
<evidence type="ECO:0000256" key="6">
    <source>
        <dbReference type="ARBA" id="ARBA00023180"/>
    </source>
</evidence>
<evidence type="ECO:0000256" key="3">
    <source>
        <dbReference type="ARBA" id="ARBA00022729"/>
    </source>
</evidence>
<dbReference type="Pfam" id="PF01822">
    <property type="entry name" value="WSC"/>
    <property type="match status" value="4"/>
</dbReference>
<keyword evidence="4" id="KW-1133">Transmembrane helix</keyword>
<keyword evidence="3 8" id="KW-0732">Signal</keyword>
<keyword evidence="2" id="KW-0812">Transmembrane</keyword>
<feature type="region of interest" description="Disordered" evidence="7">
    <location>
        <begin position="76"/>
        <end position="276"/>
    </location>
</feature>
<evidence type="ECO:0000313" key="11">
    <source>
        <dbReference type="Proteomes" id="UP001355207"/>
    </source>
</evidence>
<dbReference type="InterPro" id="IPR002889">
    <property type="entry name" value="WSC_carb-bd"/>
</dbReference>
<evidence type="ECO:0000259" key="9">
    <source>
        <dbReference type="PROSITE" id="PS51212"/>
    </source>
</evidence>
<keyword evidence="5" id="KW-0472">Membrane</keyword>
<protein>
    <recommendedName>
        <fullName evidence="9">WSC domain-containing protein</fullName>
    </recommendedName>
</protein>
<feature type="signal peptide" evidence="8">
    <location>
        <begin position="1"/>
        <end position="19"/>
    </location>
</feature>
<feature type="chain" id="PRO_5043858982" description="WSC domain-containing protein" evidence="8">
    <location>
        <begin position="20"/>
        <end position="758"/>
    </location>
</feature>
<dbReference type="PANTHER" id="PTHR24269">
    <property type="entry name" value="KREMEN PROTEIN"/>
    <property type="match status" value="1"/>
</dbReference>
<feature type="compositionally biased region" description="Low complexity" evidence="7">
    <location>
        <begin position="194"/>
        <end position="276"/>
    </location>
</feature>
<dbReference type="PROSITE" id="PS51212">
    <property type="entry name" value="WSC"/>
    <property type="match status" value="4"/>
</dbReference>
<accession>A0AAX4JWS1</accession>
<keyword evidence="6" id="KW-0325">Glycoprotein</keyword>
<dbReference type="RefSeq" id="XP_066075728.1">
    <property type="nucleotide sequence ID" value="XM_066219631.1"/>
</dbReference>